<evidence type="ECO:0000313" key="7">
    <source>
        <dbReference type="Proteomes" id="UP001609821"/>
    </source>
</evidence>
<gene>
    <name evidence="6" type="ORF">ACHMWK_11225</name>
</gene>
<organism evidence="6 7">
    <name type="scientific">Pseudomonas kulmbachensis</name>
    <dbReference type="NCBI Taxonomy" id="3043408"/>
    <lineage>
        <taxon>Bacteria</taxon>
        <taxon>Pseudomonadati</taxon>
        <taxon>Pseudomonadota</taxon>
        <taxon>Gammaproteobacteria</taxon>
        <taxon>Pseudomonadales</taxon>
        <taxon>Pseudomonadaceae</taxon>
        <taxon>Pseudomonas</taxon>
    </lineage>
</organism>
<dbReference type="InterPro" id="IPR011991">
    <property type="entry name" value="ArsR-like_HTH"/>
</dbReference>
<dbReference type="Pfam" id="PF03466">
    <property type="entry name" value="LysR_substrate"/>
    <property type="match status" value="1"/>
</dbReference>
<dbReference type="InterPro" id="IPR000847">
    <property type="entry name" value="LysR_HTH_N"/>
</dbReference>
<dbReference type="Gene3D" id="1.10.10.10">
    <property type="entry name" value="Winged helix-like DNA-binding domain superfamily/Winged helix DNA-binding domain"/>
    <property type="match status" value="1"/>
</dbReference>
<keyword evidence="3" id="KW-0238">DNA-binding</keyword>
<dbReference type="CDD" id="cd00090">
    <property type="entry name" value="HTH_ARSR"/>
    <property type="match status" value="1"/>
</dbReference>
<feature type="domain" description="HTH lysR-type" evidence="5">
    <location>
        <begin position="10"/>
        <end position="67"/>
    </location>
</feature>
<evidence type="ECO:0000256" key="3">
    <source>
        <dbReference type="ARBA" id="ARBA00023125"/>
    </source>
</evidence>
<dbReference type="Pfam" id="PF00126">
    <property type="entry name" value="HTH_1"/>
    <property type="match status" value="1"/>
</dbReference>
<proteinExistence type="inferred from homology"/>
<dbReference type="InterPro" id="IPR050389">
    <property type="entry name" value="LysR-type_TF"/>
</dbReference>
<evidence type="ECO:0000313" key="6">
    <source>
        <dbReference type="EMBL" id="MFH6566534.1"/>
    </source>
</evidence>
<name>A0ABW7LZJ8_9PSED</name>
<sequence length="304" mass="34426">MLYTNALKQLDMQDVSIVLLLIENRSAKRVSEILNLSQSSISYSLKKLRHCFDDKLFESIEGAMQPTARVLAMKPYLQNIMQCINQCAKEGAGQSSVLRQWTITAPEYFEILMLPALLQQVHSAGRNWSLSVSRLGKELPINDLLALDTDVCFGFGPGYHQRHSLLEYRSLNEDSFVCLSSVPKHQPKNALDIDEFCETAQVFPTPWLSEENMVDGWLKKQARTRNIFTRANSYHAGVNILSAVPALIVVPEKIVATLNISPKIKILKPPAGFPTFTLDMIWSRERNIHGDFHQLEAMIEKIKI</sequence>
<dbReference type="PROSITE" id="PS50931">
    <property type="entry name" value="HTH_LYSR"/>
    <property type="match status" value="1"/>
</dbReference>
<dbReference type="SUPFAM" id="SSF53850">
    <property type="entry name" value="Periplasmic binding protein-like II"/>
    <property type="match status" value="1"/>
</dbReference>
<dbReference type="InterPro" id="IPR036390">
    <property type="entry name" value="WH_DNA-bd_sf"/>
</dbReference>
<dbReference type="RefSeq" id="WP_261740317.1">
    <property type="nucleotide sequence ID" value="NZ_CAVMKE010000010.1"/>
</dbReference>
<dbReference type="PANTHER" id="PTHR30118">
    <property type="entry name" value="HTH-TYPE TRANSCRIPTIONAL REGULATOR LEUO-RELATED"/>
    <property type="match status" value="1"/>
</dbReference>
<dbReference type="InterPro" id="IPR036388">
    <property type="entry name" value="WH-like_DNA-bd_sf"/>
</dbReference>
<reference evidence="6 7" key="1">
    <citation type="submission" date="2024-10" db="EMBL/GenBank/DDBJ databases">
        <title>Aeromonas and Pseudomonas from the Cagarras Archipelago, Rio de Janeiro, Brazil.</title>
        <authorList>
            <person name="Canellas A.L.B."/>
            <person name="Laport M.S."/>
        </authorList>
    </citation>
    <scope>NUCLEOTIDE SEQUENCE [LARGE SCALE GENOMIC DNA]</scope>
    <source>
        <strain evidence="6 7">CPF-4</strain>
    </source>
</reference>
<dbReference type="EMBL" id="JBINXB010000012">
    <property type="protein sequence ID" value="MFH6566534.1"/>
    <property type="molecule type" value="Genomic_DNA"/>
</dbReference>
<comment type="caution">
    <text evidence="6">The sequence shown here is derived from an EMBL/GenBank/DDBJ whole genome shotgun (WGS) entry which is preliminary data.</text>
</comment>
<evidence type="ECO:0000259" key="5">
    <source>
        <dbReference type="PROSITE" id="PS50931"/>
    </source>
</evidence>
<accession>A0ABW7LZJ8</accession>
<evidence type="ECO:0000256" key="4">
    <source>
        <dbReference type="ARBA" id="ARBA00023163"/>
    </source>
</evidence>
<dbReference type="Gene3D" id="3.40.190.10">
    <property type="entry name" value="Periplasmic binding protein-like II"/>
    <property type="match status" value="2"/>
</dbReference>
<protein>
    <submittedName>
        <fullName evidence="6">LysR substrate-binding domain-containing protein</fullName>
    </submittedName>
</protein>
<keyword evidence="2" id="KW-0805">Transcription regulation</keyword>
<dbReference type="PANTHER" id="PTHR30118:SF15">
    <property type="entry name" value="TRANSCRIPTIONAL REGULATORY PROTEIN"/>
    <property type="match status" value="1"/>
</dbReference>
<dbReference type="SUPFAM" id="SSF46785">
    <property type="entry name" value="Winged helix' DNA-binding domain"/>
    <property type="match status" value="1"/>
</dbReference>
<evidence type="ECO:0000256" key="1">
    <source>
        <dbReference type="ARBA" id="ARBA00009437"/>
    </source>
</evidence>
<dbReference type="InterPro" id="IPR005119">
    <property type="entry name" value="LysR_subst-bd"/>
</dbReference>
<keyword evidence="4" id="KW-0804">Transcription</keyword>
<evidence type="ECO:0000256" key="2">
    <source>
        <dbReference type="ARBA" id="ARBA00023015"/>
    </source>
</evidence>
<comment type="similarity">
    <text evidence="1">Belongs to the LysR transcriptional regulatory family.</text>
</comment>
<dbReference type="Proteomes" id="UP001609821">
    <property type="component" value="Unassembled WGS sequence"/>
</dbReference>
<keyword evidence="7" id="KW-1185">Reference proteome</keyword>